<dbReference type="GO" id="GO:0008270">
    <property type="term" value="F:zinc ion binding"/>
    <property type="evidence" value="ECO:0007669"/>
    <property type="project" value="InterPro"/>
</dbReference>
<dbReference type="InterPro" id="IPR014905">
    <property type="entry name" value="HIRAN"/>
</dbReference>
<dbReference type="GO" id="GO:0003676">
    <property type="term" value="F:nucleic acid binding"/>
    <property type="evidence" value="ECO:0007669"/>
    <property type="project" value="InterPro"/>
</dbReference>
<evidence type="ECO:0000259" key="3">
    <source>
        <dbReference type="Pfam" id="PF08797"/>
    </source>
</evidence>
<gene>
    <name evidence="4" type="ORF">A6768_16580</name>
</gene>
<evidence type="ECO:0000313" key="4">
    <source>
        <dbReference type="EMBL" id="ATI81448.1"/>
    </source>
</evidence>
<evidence type="ECO:0000256" key="1">
    <source>
        <dbReference type="ARBA" id="ARBA00022723"/>
    </source>
</evidence>
<dbReference type="AlphaFoldDB" id="A0A291N2U4"/>
<name>A0A291N2U4_SPHYA</name>
<dbReference type="KEGG" id="sya:A6768_16580"/>
<dbReference type="GO" id="GO:0016818">
    <property type="term" value="F:hydrolase activity, acting on acid anhydrides, in phosphorus-containing anhydrides"/>
    <property type="evidence" value="ECO:0007669"/>
    <property type="project" value="InterPro"/>
</dbReference>
<feature type="domain" description="HIRAN" evidence="3">
    <location>
        <begin position="25"/>
        <end position="83"/>
    </location>
</feature>
<keyword evidence="1" id="KW-0479">Metal-binding</keyword>
<evidence type="ECO:0000256" key="2">
    <source>
        <dbReference type="ARBA" id="ARBA00022801"/>
    </source>
</evidence>
<dbReference type="Pfam" id="PF08797">
    <property type="entry name" value="HIRAN"/>
    <property type="match status" value="1"/>
</dbReference>
<sequence length="140" mass="15183">MVTPVGRLPAMSLAVVGARFPNSDGSDRRREISLCSPGEPVELRPEPHNKADARAVAVISCRGVQIGYLTAERCGRVSQLLEQCREVQAIFQRASPSGAWIRAGFDGETPQLLATIADDNETLDNGADTGFYPDEIWPDD</sequence>
<proteinExistence type="predicted"/>
<dbReference type="Proteomes" id="UP000219422">
    <property type="component" value="Chromosome"/>
</dbReference>
<dbReference type="RefSeq" id="WP_097384357.1">
    <property type="nucleotide sequence ID" value="NZ_CP023741.1"/>
</dbReference>
<reference evidence="4 5" key="1">
    <citation type="submission" date="2017-10" db="EMBL/GenBank/DDBJ databases">
        <title>Sphingobium yanoikuyae S72.</title>
        <authorList>
            <person name="Sanchez E."/>
            <person name="Bustos P."/>
            <person name="Mendoza P."/>
            <person name="Guo X."/>
            <person name="Mendoza A."/>
        </authorList>
    </citation>
    <scope>NUCLEOTIDE SEQUENCE [LARGE SCALE GENOMIC DNA]</scope>
    <source>
        <strain evidence="4 5">S72</strain>
    </source>
</reference>
<dbReference type="Gene3D" id="3.30.70.2330">
    <property type="match status" value="1"/>
</dbReference>
<evidence type="ECO:0000313" key="5">
    <source>
        <dbReference type="Proteomes" id="UP000219422"/>
    </source>
</evidence>
<dbReference type="EMBL" id="CP023741">
    <property type="protein sequence ID" value="ATI81448.1"/>
    <property type="molecule type" value="Genomic_DNA"/>
</dbReference>
<organism evidence="4 5">
    <name type="scientific">Sphingobium yanoikuyae</name>
    <name type="common">Sphingomonas yanoikuyae</name>
    <dbReference type="NCBI Taxonomy" id="13690"/>
    <lineage>
        <taxon>Bacteria</taxon>
        <taxon>Pseudomonadati</taxon>
        <taxon>Pseudomonadota</taxon>
        <taxon>Alphaproteobacteria</taxon>
        <taxon>Sphingomonadales</taxon>
        <taxon>Sphingomonadaceae</taxon>
        <taxon>Sphingobium</taxon>
    </lineage>
</organism>
<keyword evidence="2" id="KW-0378">Hydrolase</keyword>
<dbReference type="GeneID" id="57778459"/>
<protein>
    <recommendedName>
        <fullName evidence="3">HIRAN domain-containing protein</fullName>
    </recommendedName>
</protein>
<accession>A0A291N2U4</accession>